<feature type="compositionally biased region" description="Basic residues" evidence="1">
    <location>
        <begin position="1"/>
        <end position="11"/>
    </location>
</feature>
<dbReference type="EMBL" id="CAID01000014">
    <property type="protein sequence ID" value="CEG02067.1"/>
    <property type="molecule type" value="Genomic_DNA"/>
</dbReference>
<reference evidence="2" key="2">
    <citation type="journal article" date="2014" name="BMC Genomics">
        <title>An improved genome of the model marine alga Ostreococcus tauri unfolds by assessing Illumina de novo assemblies.</title>
        <authorList>
            <person name="Blanc-Mathieu R."/>
            <person name="Verhelst B."/>
            <person name="Derelle E."/>
            <person name="Rombauts S."/>
            <person name="Bouget F.Y."/>
            <person name="Carre I."/>
            <person name="Chateau A."/>
            <person name="Eyre-Walker A."/>
            <person name="Grimsley N."/>
            <person name="Moreau H."/>
            <person name="Piegu B."/>
            <person name="Rivals E."/>
            <person name="Schackwitz W."/>
            <person name="Van de Peer Y."/>
            <person name="Piganeau G."/>
        </authorList>
    </citation>
    <scope>NUCLEOTIDE SEQUENCE</scope>
    <source>
        <strain evidence="2">RCC4221</strain>
    </source>
</reference>
<evidence type="ECO:0000313" key="3">
    <source>
        <dbReference type="EMBL" id="OUS45939.1"/>
    </source>
</evidence>
<gene>
    <name evidence="3" type="ORF">BE221DRAFT_206065</name>
    <name evidence="2" type="ORF">OT_ostta14g01460</name>
</gene>
<evidence type="ECO:0000256" key="1">
    <source>
        <dbReference type="SAM" id="MobiDB-lite"/>
    </source>
</evidence>
<evidence type="ECO:0000313" key="4">
    <source>
        <dbReference type="Proteomes" id="UP000009170"/>
    </source>
</evidence>
<dbReference type="Proteomes" id="UP000195557">
    <property type="component" value="Unassembled WGS sequence"/>
</dbReference>
<reference evidence="2 4" key="1">
    <citation type="journal article" date="2006" name="Proc. Natl. Acad. Sci. U.S.A.">
        <title>Genome analysis of the smallest free-living eukaryote Ostreococcus tauri unveils many unique features.</title>
        <authorList>
            <person name="Derelle E."/>
            <person name="Ferraz C."/>
            <person name="Rombauts S."/>
            <person name="Rouze P."/>
            <person name="Worden A.Z."/>
            <person name="Robbens S."/>
            <person name="Partensky F."/>
            <person name="Degroeve S."/>
            <person name="Echeynie S."/>
            <person name="Cooke R."/>
            <person name="Saeys Y."/>
            <person name="Wuyts J."/>
            <person name="Jabbari K."/>
            <person name="Bowler C."/>
            <person name="Panaud O."/>
            <person name="Piegu B."/>
            <person name="Ball S.G."/>
            <person name="Ral J.-P."/>
            <person name="Bouget F.-Y."/>
            <person name="Piganeau G."/>
            <person name="De Baets B."/>
            <person name="Picard A."/>
            <person name="Delseny M."/>
            <person name="Demaille J."/>
            <person name="Van de Peer Y."/>
            <person name="Moreau H."/>
        </authorList>
    </citation>
    <scope>NUCLEOTIDE SEQUENCE [LARGE SCALE GENOMIC DNA]</scope>
    <source>
        <strain evidence="2 4">OTTH0595</strain>
    </source>
</reference>
<feature type="region of interest" description="Disordered" evidence="1">
    <location>
        <begin position="1"/>
        <end position="41"/>
    </location>
</feature>
<feature type="compositionally biased region" description="Basic and acidic residues" evidence="1">
    <location>
        <begin position="12"/>
        <end position="29"/>
    </location>
</feature>
<dbReference type="AlphaFoldDB" id="A0A096PAV8"/>
<dbReference type="InParanoid" id="A0A096PAV8"/>
<dbReference type="InterPro" id="IPR029063">
    <property type="entry name" value="SAM-dependent_MTases_sf"/>
</dbReference>
<evidence type="ECO:0000313" key="2">
    <source>
        <dbReference type="EMBL" id="CEG02067.1"/>
    </source>
</evidence>
<dbReference type="SUPFAM" id="SSF53335">
    <property type="entry name" value="S-adenosyl-L-methionine-dependent methyltransferases"/>
    <property type="match status" value="1"/>
</dbReference>
<dbReference type="EMBL" id="KZ155785">
    <property type="protein sequence ID" value="OUS45939.1"/>
    <property type="molecule type" value="Genomic_DNA"/>
</dbReference>
<reference evidence="3" key="3">
    <citation type="submission" date="2017-04" db="EMBL/GenBank/DDBJ databases">
        <title>Population genomics of picophytoplankton unveils novel chromosome hypervariability.</title>
        <authorList>
            <consortium name="DOE Joint Genome Institute"/>
            <person name="Blanc-Mathieu R."/>
            <person name="Krasovec M."/>
            <person name="Hebrard M."/>
            <person name="Yau S."/>
            <person name="Desgranges E."/>
            <person name="Martin J."/>
            <person name="Schackwitz W."/>
            <person name="Kuo A."/>
            <person name="Salin G."/>
            <person name="Donnadieu C."/>
            <person name="Desdevises Y."/>
            <person name="Sanchez-Ferandin S."/>
            <person name="Moreau H."/>
            <person name="Rivals E."/>
            <person name="Grigoriev I.V."/>
            <person name="Grimsley N."/>
            <person name="Eyre-Walker A."/>
            <person name="Piganeau G."/>
        </authorList>
    </citation>
    <scope>NUCLEOTIDE SEQUENCE [LARGE SCALE GENOMIC DNA]</scope>
    <source>
        <strain evidence="3">RCC 1115</strain>
    </source>
</reference>
<accession>A0A1Y5I8Q1</accession>
<accession>A0A096PAV8</accession>
<dbReference type="Proteomes" id="UP000009170">
    <property type="component" value="Unassembled WGS sequence"/>
</dbReference>
<protein>
    <submittedName>
        <fullName evidence="2">Unnamed product</fullName>
    </submittedName>
</protein>
<organism evidence="2 4">
    <name type="scientific">Ostreococcus tauri</name>
    <name type="common">Marine green alga</name>
    <dbReference type="NCBI Taxonomy" id="70448"/>
    <lineage>
        <taxon>Eukaryota</taxon>
        <taxon>Viridiplantae</taxon>
        <taxon>Chlorophyta</taxon>
        <taxon>Mamiellophyceae</taxon>
        <taxon>Mamiellales</taxon>
        <taxon>Bathycoccaceae</taxon>
        <taxon>Ostreococcus</taxon>
    </lineage>
</organism>
<proteinExistence type="predicted"/>
<accession>A0A454Y1W7</accession>
<sequence length="234" mass="26920">MKNRARRKRARERVAPPRASEEKRARETSTTHAGDSENDEDVMDASHIAVVRREGAYGSYGSMSGGMSIEDDEWATATRTWRSLFTVLGATANGFRTKKVWAPFVYDELAGKRMREAGFERVVHKRWDFFDKVRDGPFVRSLDAVVDNPPYTGKGMKQKVLKSLVDAELPFCLLLPLGVVHGAFVREMLEERYVQIIVPRKCYVFKKNGAEIPFKFLVWLCYKMELERDLYLID</sequence>
<keyword evidence="4" id="KW-1185">Reference proteome</keyword>
<name>A0A096PAV8_OSTTA</name>
<dbReference type="OrthoDB" id="496066at2759"/>